<comment type="caution">
    <text evidence="6">The sequence shown here is derived from an EMBL/GenBank/DDBJ whole genome shotgun (WGS) entry which is preliminary data.</text>
</comment>
<dbReference type="InterPro" id="IPR017150">
    <property type="entry name" value="Pept_M20_glutamate_carboxypep"/>
</dbReference>
<dbReference type="PROSITE" id="PS00758">
    <property type="entry name" value="ARGE_DAPE_CPG2_1"/>
    <property type="match status" value="1"/>
</dbReference>
<dbReference type="InterPro" id="IPR001261">
    <property type="entry name" value="ArgE/DapE_CS"/>
</dbReference>
<organism evidence="6 7">
    <name type="scientific">Bradyrhizobium aeschynomenes</name>
    <dbReference type="NCBI Taxonomy" id="2734909"/>
    <lineage>
        <taxon>Bacteria</taxon>
        <taxon>Pseudomonadati</taxon>
        <taxon>Pseudomonadota</taxon>
        <taxon>Alphaproteobacteria</taxon>
        <taxon>Hyphomicrobiales</taxon>
        <taxon>Nitrobacteraceae</taxon>
        <taxon>Bradyrhizobium</taxon>
    </lineage>
</organism>
<reference evidence="6" key="1">
    <citation type="submission" date="2020-05" db="EMBL/GenBank/DDBJ databases">
        <title>Nod-independent and nitrogen-fixing Bradyrhizobium aeschynomene sp. nov. isolated from nodules of Aeschynomene indica.</title>
        <authorList>
            <person name="Zhang Z."/>
        </authorList>
    </citation>
    <scope>NUCLEOTIDE SEQUENCE</scope>
    <source>
        <strain evidence="6">83012</strain>
    </source>
</reference>
<dbReference type="InterPro" id="IPR036264">
    <property type="entry name" value="Bact_exopeptidase_dim_dom"/>
</dbReference>
<keyword evidence="2" id="KW-0479">Metal-binding</keyword>
<evidence type="ECO:0000259" key="5">
    <source>
        <dbReference type="Pfam" id="PF07687"/>
    </source>
</evidence>
<dbReference type="InterPro" id="IPR050072">
    <property type="entry name" value="Peptidase_M20A"/>
</dbReference>
<dbReference type="PANTHER" id="PTHR43808">
    <property type="entry name" value="ACETYLORNITHINE DEACETYLASE"/>
    <property type="match status" value="1"/>
</dbReference>
<evidence type="ECO:0000256" key="2">
    <source>
        <dbReference type="ARBA" id="ARBA00022723"/>
    </source>
</evidence>
<protein>
    <submittedName>
        <fullName evidence="6">M20 family metallopeptidase</fullName>
    </submittedName>
</protein>
<evidence type="ECO:0000256" key="3">
    <source>
        <dbReference type="ARBA" id="ARBA00022801"/>
    </source>
</evidence>
<proteinExistence type="predicted"/>
<keyword evidence="7" id="KW-1185">Reference proteome</keyword>
<dbReference type="Gene3D" id="3.40.630.10">
    <property type="entry name" value="Zn peptidases"/>
    <property type="match status" value="1"/>
</dbReference>
<dbReference type="Gene3D" id="3.30.70.360">
    <property type="match status" value="1"/>
</dbReference>
<feature type="domain" description="Peptidase M20 dimerisation" evidence="5">
    <location>
        <begin position="180"/>
        <end position="271"/>
    </location>
</feature>
<evidence type="ECO:0000256" key="4">
    <source>
        <dbReference type="ARBA" id="ARBA00022833"/>
    </source>
</evidence>
<sequence length="376" mass="40429">MIANSNPFDSRTILEGIRRWVEIETPTEAPDRVNELASLVADGYRGLDASVERIAGRDGCGDHLLVRSAWGQNEPGILVLSHLDTVHPLGFIERLPFAIDGDVAFGPGIYDMKGGAYLAYHAFRQLCANGERSPLGITHLFVSDEEIGSPTSRALIEEEGRRAKYVLVTEPARDGGKIVTGRKGVARFDVAIRGVPAHAGARPQDGRSAIRELANVIHALEALNDPARGVTVNVGVVRGGTRPNVIAEEAYAEVDARLPTPADADEIVPKILGLTSRSEGVTVQVKGEVNRPPYVKGNAGAALFEHARSLAEEIGFELADTYTGGGSDGNFTAPFTATLDGLGVDGKGAHTHYEQMYISSIEPRTRLLHRLFQTLR</sequence>
<name>A0ABX2CME1_9BRAD</name>
<dbReference type="SUPFAM" id="SSF55031">
    <property type="entry name" value="Bacterial exopeptidase dimerisation domain"/>
    <property type="match status" value="1"/>
</dbReference>
<dbReference type="Pfam" id="PF07687">
    <property type="entry name" value="M20_dimer"/>
    <property type="match status" value="1"/>
</dbReference>
<dbReference type="InterPro" id="IPR011650">
    <property type="entry name" value="Peptidase_M20_dimer"/>
</dbReference>
<keyword evidence="3" id="KW-0378">Hydrolase</keyword>
<keyword evidence="4" id="KW-0862">Zinc</keyword>
<evidence type="ECO:0000313" key="6">
    <source>
        <dbReference type="EMBL" id="NPU68457.1"/>
    </source>
</evidence>
<accession>A0ABX2CME1</accession>
<dbReference type="PANTHER" id="PTHR43808:SF9">
    <property type="entry name" value="BLL0789 PROTEIN"/>
    <property type="match status" value="1"/>
</dbReference>
<dbReference type="Proteomes" id="UP000886476">
    <property type="component" value="Unassembled WGS sequence"/>
</dbReference>
<dbReference type="InterPro" id="IPR002933">
    <property type="entry name" value="Peptidase_M20"/>
</dbReference>
<dbReference type="SUPFAM" id="SSF53187">
    <property type="entry name" value="Zn-dependent exopeptidases"/>
    <property type="match status" value="1"/>
</dbReference>
<dbReference type="Pfam" id="PF01546">
    <property type="entry name" value="Peptidase_M20"/>
    <property type="match status" value="1"/>
</dbReference>
<dbReference type="CDD" id="cd03885">
    <property type="entry name" value="M20_CPDG2"/>
    <property type="match status" value="1"/>
</dbReference>
<dbReference type="EMBL" id="JABFDN010000011">
    <property type="protein sequence ID" value="NPU68457.1"/>
    <property type="molecule type" value="Genomic_DNA"/>
</dbReference>
<comment type="cofactor">
    <cofactor evidence="1">
        <name>Zn(2+)</name>
        <dbReference type="ChEBI" id="CHEBI:29105"/>
    </cofactor>
</comment>
<evidence type="ECO:0000256" key="1">
    <source>
        <dbReference type="ARBA" id="ARBA00001947"/>
    </source>
</evidence>
<dbReference type="RefSeq" id="WP_172113532.1">
    <property type="nucleotide sequence ID" value="NZ_JABFDN010000011.1"/>
</dbReference>
<evidence type="ECO:0000313" key="7">
    <source>
        <dbReference type="Proteomes" id="UP000886476"/>
    </source>
</evidence>
<dbReference type="PIRSF" id="PIRSF037238">
    <property type="entry name" value="Carboxypeptidase_G2"/>
    <property type="match status" value="1"/>
</dbReference>
<gene>
    <name evidence="6" type="ORF">HL667_25885</name>
</gene>